<keyword evidence="4" id="KW-1185">Reference proteome</keyword>
<dbReference type="InterPro" id="IPR036291">
    <property type="entry name" value="NAD(P)-bd_dom_sf"/>
</dbReference>
<gene>
    <name evidence="3" type="ORF">MSTO_03680</name>
</gene>
<protein>
    <recommendedName>
        <fullName evidence="2">2,4-diaminopentanoate dehydrogenase C-terminal domain-containing protein</fullName>
    </recommendedName>
</protein>
<dbReference type="SUPFAM" id="SSF51735">
    <property type="entry name" value="NAD(P)-binding Rossmann-fold domains"/>
    <property type="match status" value="1"/>
</dbReference>
<dbReference type="InterPro" id="IPR045760">
    <property type="entry name" value="DAP_DH_C"/>
</dbReference>
<evidence type="ECO:0000313" key="4">
    <source>
        <dbReference type="Proteomes" id="UP000467130"/>
    </source>
</evidence>
<evidence type="ECO:0000313" key="3">
    <source>
        <dbReference type="EMBL" id="BBY20163.1"/>
    </source>
</evidence>
<evidence type="ECO:0000259" key="2">
    <source>
        <dbReference type="Pfam" id="PF19328"/>
    </source>
</evidence>
<accession>A0A7I7Q1H7</accession>
<proteinExistence type="predicted"/>
<dbReference type="EMBL" id="AP022587">
    <property type="protein sequence ID" value="BBY20163.1"/>
    <property type="molecule type" value="Genomic_DNA"/>
</dbReference>
<dbReference type="Pfam" id="PF19328">
    <property type="entry name" value="DAP_DH_C"/>
    <property type="match status" value="1"/>
</dbReference>
<reference evidence="3 4" key="1">
    <citation type="journal article" date="2019" name="Emerg. Microbes Infect.">
        <title>Comprehensive subspecies identification of 175 nontuberculous mycobacteria species based on 7547 genomic profiles.</title>
        <authorList>
            <person name="Matsumoto Y."/>
            <person name="Kinjo T."/>
            <person name="Motooka D."/>
            <person name="Nabeya D."/>
            <person name="Jung N."/>
            <person name="Uechi K."/>
            <person name="Horii T."/>
            <person name="Iida T."/>
            <person name="Fujita J."/>
            <person name="Nakamura S."/>
        </authorList>
    </citation>
    <scope>NUCLEOTIDE SEQUENCE [LARGE SCALE GENOMIC DNA]</scope>
    <source>
        <strain evidence="3 4">JCM 17783</strain>
    </source>
</reference>
<feature type="region of interest" description="Disordered" evidence="1">
    <location>
        <begin position="306"/>
        <end position="325"/>
    </location>
</feature>
<dbReference type="Gene3D" id="3.40.50.720">
    <property type="entry name" value="NAD(P)-binding Rossmann-like Domain"/>
    <property type="match status" value="1"/>
</dbReference>
<sequence>MRRVIQFSTGNVGRHSLRAIIGRPDLELVGVHAARPDKVGRDAAQLCGLDAPTGIVATDDVDALVNLGADCVVYTSQGETRPTEAIEQMSKFLAAGTNVVGTSMVWLVTPHHAEDWLRKPLQRACAAGNTSLYVNGIDPGFSGDTLVHAAVSLTTRVDSITVQEIFDCGNYDDAEFTGAAMGFGSTEDDDTPMMFLPGVIVSMWGGQARSLADNLDIKLDEVRQRVEPWYTPERIDCTMMTVEPGQMGAVRFATEGVREGKPVITLEHVTRLTTAAAPTGSFHRRVTPVCTASSWRGNRGWRSTPMCPIRSSIPPMPAASRRPAVPSMRSTGCVARRRALSRWRTFRCPRRCAGRCGVSTRCALPVTAI</sequence>
<name>A0A7I7Q1H7_9MYCO</name>
<evidence type="ECO:0000256" key="1">
    <source>
        <dbReference type="SAM" id="MobiDB-lite"/>
    </source>
</evidence>
<dbReference type="Proteomes" id="UP000467130">
    <property type="component" value="Chromosome"/>
</dbReference>
<dbReference type="KEGG" id="msto:MSTO_03680"/>
<feature type="domain" description="2,4-diaminopentanoate dehydrogenase C-terminal" evidence="2">
    <location>
        <begin position="144"/>
        <end position="272"/>
    </location>
</feature>
<dbReference type="AlphaFoldDB" id="A0A7I7Q1H7"/>
<organism evidence="3 4">
    <name type="scientific">Mycobacterium stomatepiae</name>
    <dbReference type="NCBI Taxonomy" id="470076"/>
    <lineage>
        <taxon>Bacteria</taxon>
        <taxon>Bacillati</taxon>
        <taxon>Actinomycetota</taxon>
        <taxon>Actinomycetes</taxon>
        <taxon>Mycobacteriales</taxon>
        <taxon>Mycobacteriaceae</taxon>
        <taxon>Mycobacterium</taxon>
        <taxon>Mycobacterium simiae complex</taxon>
    </lineage>
</organism>